<dbReference type="InterPro" id="IPR050469">
    <property type="entry name" value="Diguanylate_Cyclase"/>
</dbReference>
<dbReference type="Pfam" id="PF00990">
    <property type="entry name" value="GGDEF"/>
    <property type="match status" value="1"/>
</dbReference>
<dbReference type="EMBL" id="LOCK01000012">
    <property type="protein sequence ID" value="KTE92647.1"/>
    <property type="molecule type" value="Genomic_DNA"/>
</dbReference>
<evidence type="ECO:0000259" key="1">
    <source>
        <dbReference type="PROSITE" id="PS50887"/>
    </source>
</evidence>
<dbReference type="CDD" id="cd01949">
    <property type="entry name" value="GGDEF"/>
    <property type="match status" value="1"/>
</dbReference>
<sequence>MKGEESVQLQSIEKRVSSGHSPSCAEILLSTIQEMNREENLLKALDLFTQRSLVLFDCDVAAIYLLEQGKYKPFSVSFRDDKDRETLMLREFPQDFREIGTEVVETDEEWVLALSHFGKTLGAYVLKGRRSQCRDEGSAVFVKQVISIISSFIFERILKIDSLSREQALTLLLRGTEILVRADSEEQLLSEAGEMAMEILFLPGGFFLLEGAGGTWEIRSPFGRLKQEMEWDWRTWVRQYISKEECCLRSAKVHFFDIENNPFKWERVWIHPLQTHSGVVGELWLMNAGKYLNDQEQEILTAFIRVVGVALETIRQREELARLANTDRLTGILNRQGFEQRVREEIASTLRRDSRFLFLVLDLDRFKQLNDTLGHPMGDRALKEIAQNLRCAVREQDIVARTGGDEFTVVLTDIALNEESLTVIERMRKSMHLEEYNLGVSIGVAEFPTEGRTYDELYRLADQRLYRGKNSGKGNIIAD</sequence>
<dbReference type="SUPFAM" id="SSF55781">
    <property type="entry name" value="GAF domain-like"/>
    <property type="match status" value="1"/>
</dbReference>
<dbReference type="InterPro" id="IPR029787">
    <property type="entry name" value="Nucleotide_cyclase"/>
</dbReference>
<dbReference type="PANTHER" id="PTHR45138">
    <property type="entry name" value="REGULATORY COMPONENTS OF SENSORY TRANSDUCTION SYSTEM"/>
    <property type="match status" value="1"/>
</dbReference>
<dbReference type="SUPFAM" id="SSF55073">
    <property type="entry name" value="Nucleotide cyclase"/>
    <property type="match status" value="1"/>
</dbReference>
<dbReference type="PROSITE" id="PS50887">
    <property type="entry name" value="GGDEF"/>
    <property type="match status" value="1"/>
</dbReference>
<reference evidence="2 3" key="1">
    <citation type="submission" date="2015-12" db="EMBL/GenBank/DDBJ databases">
        <title>Draft Genome Sequence of Desulfitobacterium hafniense Strain DH, a Sulfate-reducing Bacterium Isolated from Paddy Soils.</title>
        <authorList>
            <person name="Bao P."/>
            <person name="Zhang X."/>
            <person name="Li G."/>
        </authorList>
    </citation>
    <scope>NUCLEOTIDE SEQUENCE [LARGE SCALE GENOMIC DNA]</scope>
    <source>
        <strain evidence="2 3">DH</strain>
    </source>
</reference>
<protein>
    <submittedName>
        <fullName evidence="2">Diguanylate cyclase</fullName>
    </submittedName>
</protein>
<dbReference type="PANTHER" id="PTHR45138:SF9">
    <property type="entry name" value="DIGUANYLATE CYCLASE DGCM-RELATED"/>
    <property type="match status" value="1"/>
</dbReference>
<evidence type="ECO:0000313" key="3">
    <source>
        <dbReference type="Proteomes" id="UP000054623"/>
    </source>
</evidence>
<dbReference type="OrthoDB" id="9804955at2"/>
<dbReference type="FunFam" id="3.30.70.270:FF:000001">
    <property type="entry name" value="Diguanylate cyclase domain protein"/>
    <property type="match status" value="1"/>
</dbReference>
<dbReference type="Gene3D" id="3.30.70.270">
    <property type="match status" value="1"/>
</dbReference>
<feature type="domain" description="GGDEF" evidence="1">
    <location>
        <begin position="354"/>
        <end position="479"/>
    </location>
</feature>
<dbReference type="AlphaFoldDB" id="A0A0W1JLM3"/>
<dbReference type="InterPro" id="IPR043128">
    <property type="entry name" value="Rev_trsase/Diguanyl_cyclase"/>
</dbReference>
<organism evidence="2 3">
    <name type="scientific">Desulfitobacterium hafniense</name>
    <name type="common">Desulfitobacterium frappieri</name>
    <dbReference type="NCBI Taxonomy" id="49338"/>
    <lineage>
        <taxon>Bacteria</taxon>
        <taxon>Bacillati</taxon>
        <taxon>Bacillota</taxon>
        <taxon>Clostridia</taxon>
        <taxon>Eubacteriales</taxon>
        <taxon>Desulfitobacteriaceae</taxon>
        <taxon>Desulfitobacterium</taxon>
    </lineage>
</organism>
<comment type="caution">
    <text evidence="2">The sequence shown here is derived from an EMBL/GenBank/DDBJ whole genome shotgun (WGS) entry which is preliminary data.</text>
</comment>
<evidence type="ECO:0000313" key="2">
    <source>
        <dbReference type="EMBL" id="KTE92647.1"/>
    </source>
</evidence>
<dbReference type="RefSeq" id="WP_011460081.1">
    <property type="nucleotide sequence ID" value="NZ_LK996017.1"/>
</dbReference>
<name>A0A0W1JLM3_DESHA</name>
<dbReference type="Proteomes" id="UP000054623">
    <property type="component" value="Unassembled WGS sequence"/>
</dbReference>
<gene>
    <name evidence="2" type="ORF">AT727_18235</name>
</gene>
<accession>A0A0W1JLM3</accession>
<dbReference type="InterPro" id="IPR000160">
    <property type="entry name" value="GGDEF_dom"/>
</dbReference>
<dbReference type="GO" id="GO:0052621">
    <property type="term" value="F:diguanylate cyclase activity"/>
    <property type="evidence" value="ECO:0007669"/>
    <property type="project" value="TreeGrafter"/>
</dbReference>
<proteinExistence type="predicted"/>
<dbReference type="SMART" id="SM00267">
    <property type="entry name" value="GGDEF"/>
    <property type="match status" value="1"/>
</dbReference>
<dbReference type="NCBIfam" id="TIGR00254">
    <property type="entry name" value="GGDEF"/>
    <property type="match status" value="1"/>
</dbReference>